<dbReference type="InterPro" id="IPR036878">
    <property type="entry name" value="Glu_permease_IIB"/>
</dbReference>
<evidence type="ECO:0000313" key="18">
    <source>
        <dbReference type="Proteomes" id="UP000232230"/>
    </source>
</evidence>
<evidence type="ECO:0000256" key="1">
    <source>
        <dbReference type="ARBA" id="ARBA00004651"/>
    </source>
</evidence>
<dbReference type="Proteomes" id="UP000232230">
    <property type="component" value="Chromosome"/>
</dbReference>
<dbReference type="AlphaFoldDB" id="A0A2K8NXJ6"/>
<feature type="transmembrane region" description="Helical" evidence="13">
    <location>
        <begin position="340"/>
        <end position="362"/>
    </location>
</feature>
<evidence type="ECO:0000256" key="10">
    <source>
        <dbReference type="ARBA" id="ARBA00023136"/>
    </source>
</evidence>
<dbReference type="PANTHER" id="PTHR30175">
    <property type="entry name" value="PHOSPHOTRANSFERASE SYSTEM TRANSPORT PROTEIN"/>
    <property type="match status" value="1"/>
</dbReference>
<keyword evidence="3" id="KW-1003">Cell membrane</keyword>
<feature type="transmembrane region" description="Helical" evidence="13">
    <location>
        <begin position="547"/>
        <end position="568"/>
    </location>
</feature>
<dbReference type="InterPro" id="IPR013013">
    <property type="entry name" value="PTS_EIIC_1"/>
</dbReference>
<name>A0A2K8NXJ6_9MOLU</name>
<dbReference type="PROSITE" id="PS51098">
    <property type="entry name" value="PTS_EIIB_TYPE_1"/>
    <property type="match status" value="1"/>
</dbReference>
<evidence type="ECO:0000256" key="2">
    <source>
        <dbReference type="ARBA" id="ARBA00022448"/>
    </source>
</evidence>
<comment type="subcellular location">
    <subcellularLocation>
        <location evidence="1">Cell membrane</location>
        <topology evidence="1">Multi-pass membrane protein</topology>
    </subcellularLocation>
</comment>
<protein>
    <submittedName>
        <fullName evidence="17">PTS system, beta-glucoside-specific IIABC component</fullName>
    </submittedName>
</protein>
<dbReference type="CDD" id="cd00212">
    <property type="entry name" value="PTS_IIB_glc"/>
    <property type="match status" value="1"/>
</dbReference>
<keyword evidence="7 13" id="KW-0812">Transmembrane</keyword>
<dbReference type="InterPro" id="IPR011055">
    <property type="entry name" value="Dup_hybrid_motif"/>
</dbReference>
<dbReference type="GO" id="GO:0005886">
    <property type="term" value="C:plasma membrane"/>
    <property type="evidence" value="ECO:0007669"/>
    <property type="project" value="UniProtKB-SubCell"/>
</dbReference>
<evidence type="ECO:0000259" key="15">
    <source>
        <dbReference type="PROSITE" id="PS51098"/>
    </source>
</evidence>
<evidence type="ECO:0000256" key="3">
    <source>
        <dbReference type="ARBA" id="ARBA00022475"/>
    </source>
</evidence>
<feature type="domain" description="PTS EIIC type-1" evidence="16">
    <location>
        <begin position="294"/>
        <end position="686"/>
    </location>
</feature>
<feature type="transmembrane region" description="Helical" evidence="13">
    <location>
        <begin position="574"/>
        <end position="593"/>
    </location>
</feature>
<feature type="domain" description="PTS EIIA type-1" evidence="14">
    <location>
        <begin position="25"/>
        <end position="130"/>
    </location>
</feature>
<dbReference type="GO" id="GO:0008982">
    <property type="term" value="F:protein-N(PI)-phosphohistidine-sugar phosphotransferase activity"/>
    <property type="evidence" value="ECO:0007669"/>
    <property type="project" value="InterPro"/>
</dbReference>
<feature type="transmembrane region" description="Helical" evidence="13">
    <location>
        <begin position="292"/>
        <end position="320"/>
    </location>
</feature>
<dbReference type="PANTHER" id="PTHR30175:SF1">
    <property type="entry name" value="PTS SYSTEM ARBUTIN-, CELLOBIOSE-, AND SALICIN-SPECIFIC EIIBC COMPONENT-RELATED"/>
    <property type="match status" value="1"/>
</dbReference>
<evidence type="ECO:0000256" key="11">
    <source>
        <dbReference type="PROSITE-ProRule" id="PRU00421"/>
    </source>
</evidence>
<keyword evidence="8" id="KW-0418">Kinase</keyword>
<dbReference type="PROSITE" id="PS00371">
    <property type="entry name" value="PTS_EIIA_TYPE_1_HIS"/>
    <property type="match status" value="1"/>
</dbReference>
<keyword evidence="6" id="KW-0598">Phosphotransferase system</keyword>
<reference evidence="17 18" key="1">
    <citation type="submission" date="2017-11" db="EMBL/GenBank/DDBJ databases">
        <title>Genome sequence of Entomoplasma somnilux PYAN-1 (ATCC 49194).</title>
        <authorList>
            <person name="Lo W.-S."/>
            <person name="Gasparich G.E."/>
            <person name="Kuo C.-H."/>
        </authorList>
    </citation>
    <scope>NUCLEOTIDE SEQUENCE [LARGE SCALE GENOMIC DNA]</scope>
    <source>
        <strain evidence="17 18">PYAN-1</strain>
    </source>
</reference>
<dbReference type="Gene3D" id="2.70.70.10">
    <property type="entry name" value="Glucose Permease (Domain IIA)"/>
    <property type="match status" value="1"/>
</dbReference>
<dbReference type="GO" id="GO:0016301">
    <property type="term" value="F:kinase activity"/>
    <property type="evidence" value="ECO:0007669"/>
    <property type="project" value="UniProtKB-KW"/>
</dbReference>
<dbReference type="PROSITE" id="PS51093">
    <property type="entry name" value="PTS_EIIA_TYPE_1"/>
    <property type="match status" value="1"/>
</dbReference>
<proteinExistence type="predicted"/>
<sequence length="883" mass="98077">MNMPQKVIVYSPCDGEIKKLKELNDGFFSEGLLGEGFYILPKSSDFYSPFENGKMLQIFNTKHAFFIEDQSGVNLLIHIGLDTVVLEGKPYNVLVKTGDLLNLKTIFTKVNFKLIKEKKLSLATPIVLDNNENPGWKFVWKTKAKEVKHGDKIGYLIYTKPKSQVISNQKKPLFSFKDAIKNGISFKNRYEEIASNIYHAVGEKNNYEKYYNCVTRLRFIIKDKSLVNEQEIKKNKIVKGIVWSGSEIQIIIGGEVEKLKEGLDQYLDNFLKSQNFELNNKKIENKSLGKTFLALIKGVIMPGLPFMIGVGILNALAAIFQQAGLIENVAPSAPFESYTIATQLIYLIGGGALLFMGIFFTYNAVKYFGGNPILGLGMGLILTAPILFKGNLVISGNGVISATPWSLPLITSKLNGLDYVWMKIGPSPGSIITAIIVAYIFVKAEKFAKNNFPNWSQSISTPTFSIFIASFLAFFIVSPIVSSFEAIIGFIFSYMDKIPFGLSIGLFALLWQPLVLTGAHGALITILQMPMMNDPEPYILGIKTIQILAGITFGTLGQVGAGIGLAFITKNKSISQILYGGIPAGLFGITEPIIFGANLPKFKPFLYGCLGSGIAGFVAGAMGATYYAGIATGMGGLFSILNANGPNGDTKSLIATIIGFAISLSLPALLVAFLAKDRLSETRGINLTNKIVNKIVKSKNISNKILLSSTKDLNSFYTKEIISKIKTFEKNESKIQNIVSRINFLHDKDEVNKNNLANKFNKYKNSLELSKHKSKLEKKMQNIIEKLNNSKFEIKIKKYELDLEKQKVNNSQIEKEIKIFTNNNIIKAQNITNVLKKIISVKVANKIFNKYWNSLNSVFINFGYEDKKKDKFSKQDKNILKNI</sequence>
<keyword evidence="5" id="KW-0808">Transferase</keyword>
<evidence type="ECO:0000256" key="6">
    <source>
        <dbReference type="ARBA" id="ARBA00022683"/>
    </source>
</evidence>
<evidence type="ECO:0000256" key="9">
    <source>
        <dbReference type="ARBA" id="ARBA00022989"/>
    </source>
</evidence>
<dbReference type="PROSITE" id="PS01035">
    <property type="entry name" value="PTS_EIIB_TYPE_1_CYS"/>
    <property type="match status" value="1"/>
</dbReference>
<dbReference type="GO" id="GO:0009401">
    <property type="term" value="P:phosphoenolpyruvate-dependent sugar phosphotransferase system"/>
    <property type="evidence" value="ECO:0007669"/>
    <property type="project" value="UniProtKB-KW"/>
</dbReference>
<keyword evidence="4" id="KW-0762">Sugar transport</keyword>
<dbReference type="EMBL" id="CP024965">
    <property type="protein sequence ID" value="ATZ18540.1"/>
    <property type="molecule type" value="Genomic_DNA"/>
</dbReference>
<evidence type="ECO:0000256" key="13">
    <source>
        <dbReference type="SAM" id="Phobius"/>
    </source>
</evidence>
<evidence type="ECO:0000256" key="4">
    <source>
        <dbReference type="ARBA" id="ARBA00022597"/>
    </source>
</evidence>
<evidence type="ECO:0000256" key="7">
    <source>
        <dbReference type="ARBA" id="ARBA00022692"/>
    </source>
</evidence>
<dbReference type="PROSITE" id="PS51103">
    <property type="entry name" value="PTS_EIIC_TYPE_1"/>
    <property type="match status" value="1"/>
</dbReference>
<evidence type="ECO:0000259" key="14">
    <source>
        <dbReference type="PROSITE" id="PS51093"/>
    </source>
</evidence>
<feature type="transmembrane region" description="Helical" evidence="13">
    <location>
        <begin position="420"/>
        <end position="442"/>
    </location>
</feature>
<organism evidence="17 18">
    <name type="scientific">Williamsoniiplasma somnilux</name>
    <dbReference type="NCBI Taxonomy" id="215578"/>
    <lineage>
        <taxon>Bacteria</taxon>
        <taxon>Bacillati</taxon>
        <taxon>Mycoplasmatota</taxon>
        <taxon>Mollicutes</taxon>
        <taxon>Entomoplasmatales</taxon>
        <taxon>Williamsoniiplasma</taxon>
    </lineage>
</organism>
<dbReference type="Gene3D" id="3.30.1360.60">
    <property type="entry name" value="Glucose permease domain IIB"/>
    <property type="match status" value="1"/>
</dbReference>
<feature type="active site" description="Phosphocysteine intermediate; for EIIB activity" evidence="11">
    <location>
        <position position="213"/>
    </location>
</feature>
<dbReference type="Pfam" id="PF02378">
    <property type="entry name" value="PTS_EIIC"/>
    <property type="match status" value="1"/>
</dbReference>
<dbReference type="Pfam" id="PF00367">
    <property type="entry name" value="PTS_EIIB"/>
    <property type="match status" value="1"/>
</dbReference>
<dbReference type="SUPFAM" id="SSF55604">
    <property type="entry name" value="Glucose permease domain IIB"/>
    <property type="match status" value="1"/>
</dbReference>
<feature type="domain" description="PTS EIIB type-1" evidence="15">
    <location>
        <begin position="191"/>
        <end position="273"/>
    </location>
</feature>
<dbReference type="SUPFAM" id="SSF51261">
    <property type="entry name" value="Duplicated hybrid motif"/>
    <property type="match status" value="1"/>
</dbReference>
<feature type="transmembrane region" description="Helical" evidence="13">
    <location>
        <begin position="605"/>
        <end position="628"/>
    </location>
</feature>
<keyword evidence="10 13" id="KW-0472">Membrane</keyword>
<dbReference type="InterPro" id="IPR003352">
    <property type="entry name" value="PTS_EIIC"/>
</dbReference>
<evidence type="ECO:0000313" key="17">
    <source>
        <dbReference type="EMBL" id="ATZ18540.1"/>
    </source>
</evidence>
<feature type="transmembrane region" description="Helical" evidence="13">
    <location>
        <begin position="374"/>
        <end position="400"/>
    </location>
</feature>
<dbReference type="KEGG" id="esx:ESOMN_v1c01550"/>
<evidence type="ECO:0000256" key="12">
    <source>
        <dbReference type="SAM" id="Coils"/>
    </source>
</evidence>
<keyword evidence="2" id="KW-0813">Transport</keyword>
<evidence type="ECO:0000256" key="5">
    <source>
        <dbReference type="ARBA" id="ARBA00022679"/>
    </source>
</evidence>
<dbReference type="NCBIfam" id="TIGR00830">
    <property type="entry name" value="PTBA"/>
    <property type="match status" value="1"/>
</dbReference>
<dbReference type="RefSeq" id="WP_024863774.1">
    <property type="nucleotide sequence ID" value="NZ_CP024965.1"/>
</dbReference>
<feature type="transmembrane region" description="Helical" evidence="13">
    <location>
        <begin position="653"/>
        <end position="675"/>
    </location>
</feature>
<gene>
    <name evidence="17" type="primary">bglF</name>
    <name evidence="17" type="ORF">ESOMN_v1c01550</name>
</gene>
<feature type="transmembrane region" description="Helical" evidence="13">
    <location>
        <begin position="504"/>
        <end position="527"/>
    </location>
</feature>
<dbReference type="InterPro" id="IPR001127">
    <property type="entry name" value="PTS_EIIA_1_perm"/>
</dbReference>
<feature type="transmembrane region" description="Helical" evidence="13">
    <location>
        <begin position="463"/>
        <end position="492"/>
    </location>
</feature>
<feature type="coiled-coil region" evidence="12">
    <location>
        <begin position="773"/>
        <end position="823"/>
    </location>
</feature>
<dbReference type="InterPro" id="IPR018113">
    <property type="entry name" value="PTrfase_EIIB_Cys"/>
</dbReference>
<accession>A0A2K8NXJ6</accession>
<dbReference type="GO" id="GO:0090563">
    <property type="term" value="F:protein-phosphocysteine-sugar phosphotransferase activity"/>
    <property type="evidence" value="ECO:0007669"/>
    <property type="project" value="TreeGrafter"/>
</dbReference>
<keyword evidence="18" id="KW-1185">Reference proteome</keyword>
<keyword evidence="9 13" id="KW-1133">Transmembrane helix</keyword>
<dbReference type="Pfam" id="PF00358">
    <property type="entry name" value="PTS_EIIA_1"/>
    <property type="match status" value="1"/>
</dbReference>
<dbReference type="InterPro" id="IPR050558">
    <property type="entry name" value="PTS_Sugar-Specific_Components"/>
</dbReference>
<evidence type="ECO:0000256" key="8">
    <source>
        <dbReference type="ARBA" id="ARBA00022777"/>
    </source>
</evidence>
<dbReference type="InterPro" id="IPR001996">
    <property type="entry name" value="PTS_IIB_1"/>
</dbReference>
<evidence type="ECO:0000259" key="16">
    <source>
        <dbReference type="PROSITE" id="PS51103"/>
    </source>
</evidence>
<keyword evidence="12" id="KW-0175">Coiled coil</keyword>